<dbReference type="PANTHER" id="PTHR11956">
    <property type="entry name" value="ARGINYL-TRNA SYNTHETASE"/>
    <property type="match status" value="1"/>
</dbReference>
<evidence type="ECO:0000259" key="1">
    <source>
        <dbReference type="Pfam" id="PF00750"/>
    </source>
</evidence>
<gene>
    <name evidence="2" type="ORF">S03H2_33910</name>
</gene>
<organism evidence="2">
    <name type="scientific">marine sediment metagenome</name>
    <dbReference type="NCBI Taxonomy" id="412755"/>
    <lineage>
        <taxon>unclassified sequences</taxon>
        <taxon>metagenomes</taxon>
        <taxon>ecological metagenomes</taxon>
    </lineage>
</organism>
<feature type="domain" description="Arginyl-tRNA synthetase catalytic core" evidence="1">
    <location>
        <begin position="2"/>
        <end position="190"/>
    </location>
</feature>
<dbReference type="GO" id="GO:0006420">
    <property type="term" value="P:arginyl-tRNA aminoacylation"/>
    <property type="evidence" value="ECO:0007669"/>
    <property type="project" value="InterPro"/>
</dbReference>
<dbReference type="Gene3D" id="3.40.50.620">
    <property type="entry name" value="HUPs"/>
    <property type="match status" value="1"/>
</dbReference>
<dbReference type="InterPro" id="IPR014729">
    <property type="entry name" value="Rossmann-like_a/b/a_fold"/>
</dbReference>
<dbReference type="InterPro" id="IPR035684">
    <property type="entry name" value="ArgRS_core"/>
</dbReference>
<dbReference type="GO" id="GO:0005524">
    <property type="term" value="F:ATP binding"/>
    <property type="evidence" value="ECO:0007669"/>
    <property type="project" value="InterPro"/>
</dbReference>
<accession>X1I267</accession>
<evidence type="ECO:0000313" key="2">
    <source>
        <dbReference type="EMBL" id="GAH51648.1"/>
    </source>
</evidence>
<protein>
    <recommendedName>
        <fullName evidence="1">Arginyl-tRNA synthetase catalytic core domain-containing protein</fullName>
    </recommendedName>
</protein>
<name>X1I267_9ZZZZ</name>
<dbReference type="InterPro" id="IPR001278">
    <property type="entry name" value="Arg-tRNA-ligase"/>
</dbReference>
<dbReference type="GO" id="GO:0004814">
    <property type="term" value="F:arginine-tRNA ligase activity"/>
    <property type="evidence" value="ECO:0007669"/>
    <property type="project" value="InterPro"/>
</dbReference>
<comment type="caution">
    <text evidence="2">The sequence shown here is derived from an EMBL/GenBank/DDBJ whole genome shotgun (WGS) entry which is preliminary data.</text>
</comment>
<dbReference type="PANTHER" id="PTHR11956:SF5">
    <property type="entry name" value="ARGININE--TRNA LIGASE, CYTOPLASMIC"/>
    <property type="match status" value="1"/>
</dbReference>
<dbReference type="Pfam" id="PF00750">
    <property type="entry name" value="tRNA-synt_1d"/>
    <property type="match status" value="1"/>
</dbReference>
<dbReference type="AlphaFoldDB" id="X1I267"/>
<sequence>MNQEAEDLLHKWENNDPNIRAIWKMMNTWAKKGFNESFSKLDVKFDKEYFESDIYKKGKEIINTAIDGENFEQAEDNAVIARLEKYNLPDKVLLRSDGTSLYVTQDIYLAKKKKEDFNYDKSIYVVGNEQNTYFKQLFKILELLGFSEEMIHLNYGMVYLPEGKMKSREGQTVDADEIIEEVYNLAKKEILKLQNLLFFQSYHQ</sequence>
<reference evidence="2" key="1">
    <citation type="journal article" date="2014" name="Front. Microbiol.">
        <title>High frequency of phylogenetically diverse reductive dehalogenase-homologous genes in deep subseafloor sedimentary metagenomes.</title>
        <authorList>
            <person name="Kawai M."/>
            <person name="Futagami T."/>
            <person name="Toyoda A."/>
            <person name="Takaki Y."/>
            <person name="Nishi S."/>
            <person name="Hori S."/>
            <person name="Arai W."/>
            <person name="Tsubouchi T."/>
            <person name="Morono Y."/>
            <person name="Uchiyama I."/>
            <person name="Ito T."/>
            <person name="Fujiyama A."/>
            <person name="Inagaki F."/>
            <person name="Takami H."/>
        </authorList>
    </citation>
    <scope>NUCLEOTIDE SEQUENCE</scope>
    <source>
        <strain evidence="2">Expedition CK06-06</strain>
    </source>
</reference>
<dbReference type="EMBL" id="BARU01020669">
    <property type="protein sequence ID" value="GAH51648.1"/>
    <property type="molecule type" value="Genomic_DNA"/>
</dbReference>
<dbReference type="SUPFAM" id="SSF52374">
    <property type="entry name" value="Nucleotidylyl transferase"/>
    <property type="match status" value="1"/>
</dbReference>
<proteinExistence type="predicted"/>